<keyword evidence="7" id="KW-0249">Electron transport</keyword>
<dbReference type="GO" id="GO:0009055">
    <property type="term" value="F:electron transfer activity"/>
    <property type="evidence" value="ECO:0007669"/>
    <property type="project" value="InterPro"/>
</dbReference>
<gene>
    <name evidence="14" type="ORF">KME60_26505</name>
</gene>
<evidence type="ECO:0000256" key="11">
    <source>
        <dbReference type="ARBA" id="ARBA00037975"/>
    </source>
</evidence>
<keyword evidence="6" id="KW-0479">Metal-binding</keyword>
<dbReference type="EMBL" id="JAHHGZ010000036">
    <property type="protein sequence ID" value="MBW4670877.1"/>
    <property type="molecule type" value="Genomic_DNA"/>
</dbReference>
<dbReference type="SUPFAM" id="SSF81342">
    <property type="entry name" value="Transmembrane di-heme cytochromes"/>
    <property type="match status" value="1"/>
</dbReference>
<organism evidence="14 15">
    <name type="scientific">Cyanomargarita calcarea GSE-NOS-MK-12-04C</name>
    <dbReference type="NCBI Taxonomy" id="2839659"/>
    <lineage>
        <taxon>Bacteria</taxon>
        <taxon>Bacillati</taxon>
        <taxon>Cyanobacteriota</taxon>
        <taxon>Cyanophyceae</taxon>
        <taxon>Nostocales</taxon>
        <taxon>Cyanomargaritaceae</taxon>
        <taxon>Cyanomargarita</taxon>
    </lineage>
</organism>
<evidence type="ECO:0000256" key="1">
    <source>
        <dbReference type="ARBA" id="ARBA00004651"/>
    </source>
</evidence>
<evidence type="ECO:0000256" key="6">
    <source>
        <dbReference type="ARBA" id="ARBA00022723"/>
    </source>
</evidence>
<evidence type="ECO:0000256" key="9">
    <source>
        <dbReference type="ARBA" id="ARBA00023004"/>
    </source>
</evidence>
<comment type="caution">
    <text evidence="14">The sequence shown here is derived from an EMBL/GenBank/DDBJ whole genome shotgun (WGS) entry which is preliminary data.</text>
</comment>
<dbReference type="PANTHER" id="PTHR30529">
    <property type="entry name" value="CYTOCHROME B561"/>
    <property type="match status" value="1"/>
</dbReference>
<evidence type="ECO:0000256" key="8">
    <source>
        <dbReference type="ARBA" id="ARBA00022989"/>
    </source>
</evidence>
<dbReference type="GO" id="GO:0005886">
    <property type="term" value="C:plasma membrane"/>
    <property type="evidence" value="ECO:0007669"/>
    <property type="project" value="UniProtKB-SubCell"/>
</dbReference>
<reference evidence="14" key="1">
    <citation type="submission" date="2021-05" db="EMBL/GenBank/DDBJ databases">
        <authorList>
            <person name="Pietrasiak N."/>
            <person name="Ward R."/>
            <person name="Stajich J.E."/>
            <person name="Kurbessoian T."/>
        </authorList>
    </citation>
    <scope>NUCLEOTIDE SEQUENCE</scope>
    <source>
        <strain evidence="14">GSE-NOS-MK-12-04C</strain>
    </source>
</reference>
<evidence type="ECO:0000256" key="2">
    <source>
        <dbReference type="ARBA" id="ARBA00022448"/>
    </source>
</evidence>
<dbReference type="InterPro" id="IPR052168">
    <property type="entry name" value="Cytochrome_b561_oxidase"/>
</dbReference>
<evidence type="ECO:0000256" key="5">
    <source>
        <dbReference type="ARBA" id="ARBA00022692"/>
    </source>
</evidence>
<keyword evidence="5 12" id="KW-0812">Transmembrane</keyword>
<feature type="transmembrane region" description="Helical" evidence="12">
    <location>
        <begin position="106"/>
        <end position="124"/>
    </location>
</feature>
<reference evidence="14" key="2">
    <citation type="journal article" date="2022" name="Microbiol. Resour. Announc.">
        <title>Metagenome Sequencing to Explore Phylogenomics of Terrestrial Cyanobacteria.</title>
        <authorList>
            <person name="Ward R.D."/>
            <person name="Stajich J.E."/>
            <person name="Johansen J.R."/>
            <person name="Huntemann M."/>
            <person name="Clum A."/>
            <person name="Foster B."/>
            <person name="Foster B."/>
            <person name="Roux S."/>
            <person name="Palaniappan K."/>
            <person name="Varghese N."/>
            <person name="Mukherjee S."/>
            <person name="Reddy T.B.K."/>
            <person name="Daum C."/>
            <person name="Copeland A."/>
            <person name="Chen I.A."/>
            <person name="Ivanova N.N."/>
            <person name="Kyrpides N.C."/>
            <person name="Shapiro N."/>
            <person name="Eloe-Fadrosh E.A."/>
            <person name="Pietrasiak N."/>
        </authorList>
    </citation>
    <scope>NUCLEOTIDE SEQUENCE</scope>
    <source>
        <strain evidence="14">GSE-NOS-MK-12-04C</strain>
    </source>
</reference>
<evidence type="ECO:0000259" key="13">
    <source>
        <dbReference type="Pfam" id="PF01292"/>
    </source>
</evidence>
<protein>
    <submittedName>
        <fullName evidence="14">Cytochrome b</fullName>
    </submittedName>
</protein>
<feature type="domain" description="Cytochrome b561 bacterial/Ni-hydrogenase" evidence="13">
    <location>
        <begin position="25"/>
        <end position="173"/>
    </location>
</feature>
<comment type="similarity">
    <text evidence="11">Belongs to the cytochrome b561 family.</text>
</comment>
<dbReference type="PANTHER" id="PTHR30529:SF1">
    <property type="entry name" value="CYTOCHROME B561 HOMOLOG 2"/>
    <property type="match status" value="1"/>
</dbReference>
<accession>A0A951QRJ7</accession>
<dbReference type="AlphaFoldDB" id="A0A951QRJ7"/>
<keyword evidence="4" id="KW-0349">Heme</keyword>
<name>A0A951QRJ7_9CYAN</name>
<keyword evidence="10 12" id="KW-0472">Membrane</keyword>
<keyword evidence="3" id="KW-1003">Cell membrane</keyword>
<dbReference type="InterPro" id="IPR016174">
    <property type="entry name" value="Di-haem_cyt_TM"/>
</dbReference>
<evidence type="ECO:0000256" key="10">
    <source>
        <dbReference type="ARBA" id="ARBA00023136"/>
    </source>
</evidence>
<comment type="subcellular location">
    <subcellularLocation>
        <location evidence="1">Cell membrane</location>
        <topology evidence="1">Multi-pass membrane protein</topology>
    </subcellularLocation>
</comment>
<dbReference type="Proteomes" id="UP000729701">
    <property type="component" value="Unassembled WGS sequence"/>
</dbReference>
<dbReference type="GO" id="GO:0046872">
    <property type="term" value="F:metal ion binding"/>
    <property type="evidence" value="ECO:0007669"/>
    <property type="project" value="UniProtKB-KW"/>
</dbReference>
<evidence type="ECO:0000313" key="14">
    <source>
        <dbReference type="EMBL" id="MBW4670877.1"/>
    </source>
</evidence>
<keyword evidence="8 12" id="KW-1133">Transmembrane helix</keyword>
<proteinExistence type="inferred from homology"/>
<evidence type="ECO:0000256" key="7">
    <source>
        <dbReference type="ARBA" id="ARBA00022982"/>
    </source>
</evidence>
<keyword evidence="2" id="KW-0813">Transport</keyword>
<evidence type="ECO:0000313" key="15">
    <source>
        <dbReference type="Proteomes" id="UP000729701"/>
    </source>
</evidence>
<dbReference type="InterPro" id="IPR011577">
    <property type="entry name" value="Cyt_b561_bac/Ni-Hgenase"/>
</dbReference>
<feature type="transmembrane region" description="Helical" evidence="12">
    <location>
        <begin position="21"/>
        <end position="46"/>
    </location>
</feature>
<evidence type="ECO:0000256" key="4">
    <source>
        <dbReference type="ARBA" id="ARBA00022617"/>
    </source>
</evidence>
<dbReference type="Pfam" id="PF01292">
    <property type="entry name" value="Ni_hydr_CYTB"/>
    <property type="match status" value="1"/>
</dbReference>
<dbReference type="GO" id="GO:0020037">
    <property type="term" value="F:heme binding"/>
    <property type="evidence" value="ECO:0007669"/>
    <property type="project" value="TreeGrafter"/>
</dbReference>
<evidence type="ECO:0000256" key="12">
    <source>
        <dbReference type="SAM" id="Phobius"/>
    </source>
</evidence>
<feature type="transmembrane region" description="Helical" evidence="12">
    <location>
        <begin position="157"/>
        <end position="177"/>
    </location>
</feature>
<sequence length="197" mass="23453">MSGIEPINKDKNFTKPRLNSAFKALMSVHWWMAACYLMLFVTGPLMAQLSREVSFRSSLYDFHKSIGVLTMALLTWRILVLLRVWWRKYTKRIPKLTSEWWKTFGLHTSLYIFMWGVPVSGFFFSNSYQSNNIKFFGLILPDLFPQNSARVDLGRSVHFWLSYTFLVFILLHSLTYWKVIRANWRRLTNFVNKKFVK</sequence>
<keyword evidence="9" id="KW-0408">Iron</keyword>
<dbReference type="GO" id="GO:0022904">
    <property type="term" value="P:respiratory electron transport chain"/>
    <property type="evidence" value="ECO:0007669"/>
    <property type="project" value="InterPro"/>
</dbReference>
<evidence type="ECO:0000256" key="3">
    <source>
        <dbReference type="ARBA" id="ARBA00022475"/>
    </source>
</evidence>
<feature type="transmembrane region" description="Helical" evidence="12">
    <location>
        <begin position="66"/>
        <end position="86"/>
    </location>
</feature>